<keyword evidence="1" id="KW-0808">Transferase</keyword>
<dbReference type="AlphaFoldDB" id="A0AAF0GDI4"/>
<proteinExistence type="predicted"/>
<accession>A0AAF0GDI4</accession>
<sequence length="30" mass="3346">MARPTGCMHLTASVNVILYDRLAKTLRAKD</sequence>
<dbReference type="Proteomes" id="UP001163285">
    <property type="component" value="Chromosome"/>
</dbReference>
<dbReference type="RefSeq" id="WP_081000978.1">
    <property type="nucleotide sequence ID" value="NZ_AP019195.1"/>
</dbReference>
<gene>
    <name evidence="1" type="ORF">OJY61_22290</name>
</gene>
<dbReference type="GO" id="GO:0008168">
    <property type="term" value="F:methyltransferase activity"/>
    <property type="evidence" value="ECO:0007669"/>
    <property type="project" value="UniProtKB-KW"/>
</dbReference>
<evidence type="ECO:0000313" key="2">
    <source>
        <dbReference type="Proteomes" id="UP001163285"/>
    </source>
</evidence>
<organism evidence="1 2">
    <name type="scientific">Aeromonas caviae</name>
    <name type="common">Aeromonas punctata</name>
    <dbReference type="NCBI Taxonomy" id="648"/>
    <lineage>
        <taxon>Bacteria</taxon>
        <taxon>Pseudomonadati</taxon>
        <taxon>Pseudomonadota</taxon>
        <taxon>Gammaproteobacteria</taxon>
        <taxon>Aeromonadales</taxon>
        <taxon>Aeromonadaceae</taxon>
        <taxon>Aeromonas</taxon>
    </lineage>
</organism>
<keyword evidence="1" id="KW-0489">Methyltransferase</keyword>
<name>A0AAF0GDI4_AERCA</name>
<dbReference type="EMBL" id="CP110176">
    <property type="protein sequence ID" value="WGC86025.1"/>
    <property type="molecule type" value="Genomic_DNA"/>
</dbReference>
<evidence type="ECO:0000313" key="1">
    <source>
        <dbReference type="EMBL" id="WGC86025.1"/>
    </source>
</evidence>
<dbReference type="GO" id="GO:0032259">
    <property type="term" value="P:methylation"/>
    <property type="evidence" value="ECO:0007669"/>
    <property type="project" value="UniProtKB-KW"/>
</dbReference>
<reference evidence="1" key="1">
    <citation type="submission" date="2023-04" db="EMBL/GenBank/DDBJ databases">
        <title>Whole Genome Sequence of Multi-drug resistant Aeromonas caviae as a gut pathogen in newborn.</title>
        <authorList>
            <person name="Jadhav S.V."/>
            <person name="Saroj S.D."/>
            <person name="Saha U.B."/>
            <person name="Sen S."/>
            <person name="Kher A."/>
        </authorList>
    </citation>
    <scope>NUCLEOTIDE SEQUENCE</scope>
    <source>
        <strain evidence="1">SVJ23</strain>
    </source>
</reference>
<protein>
    <submittedName>
        <fullName evidence="1">RNA methyltransferase</fullName>
    </submittedName>
</protein>